<name>A0ABW2Q675_9MICO</name>
<dbReference type="InterPro" id="IPR007157">
    <property type="entry name" value="PspA_VIPP1"/>
</dbReference>
<dbReference type="PANTHER" id="PTHR31088:SF6">
    <property type="entry name" value="PHAGE SHOCK PROTEIN A"/>
    <property type="match status" value="1"/>
</dbReference>
<dbReference type="Proteomes" id="UP001596455">
    <property type="component" value="Unassembled WGS sequence"/>
</dbReference>
<proteinExistence type="inferred from homology"/>
<feature type="coiled-coil region" evidence="2">
    <location>
        <begin position="60"/>
        <end position="141"/>
    </location>
</feature>
<dbReference type="EMBL" id="JBHTCQ010000001">
    <property type="protein sequence ID" value="MFC7404067.1"/>
    <property type="molecule type" value="Genomic_DNA"/>
</dbReference>
<gene>
    <name evidence="4" type="ORF">ACFQQL_03015</name>
</gene>
<evidence type="ECO:0000256" key="3">
    <source>
        <dbReference type="SAM" id="MobiDB-lite"/>
    </source>
</evidence>
<organism evidence="4 5">
    <name type="scientific">Georgenia alba</name>
    <dbReference type="NCBI Taxonomy" id="2233858"/>
    <lineage>
        <taxon>Bacteria</taxon>
        <taxon>Bacillati</taxon>
        <taxon>Actinomycetota</taxon>
        <taxon>Actinomycetes</taxon>
        <taxon>Micrococcales</taxon>
        <taxon>Bogoriellaceae</taxon>
        <taxon>Georgenia</taxon>
    </lineage>
</organism>
<comment type="similarity">
    <text evidence="1">Belongs to the PspA/Vipp/IM30 family.</text>
</comment>
<sequence>MSTVRRIGRLIRSKRASRQQPESPMEALQQAHAQRLDRLDGARRAVADLAASRRRVEVLAERTRAEIAHLDQQAEAAVAAGDEVAAREHLRRSVIAAGRLEDLAAQHHRLTEQVRGLESDLNRLEHQAEDSYLRAQSLRADHDAARAALARREDAVAAGRLEASGLERDAADRIRRLQAEAEAYEEIAGTDPGSEPVRAAFDELGTDEDVNLRLEAMRRRIDPPRH</sequence>
<evidence type="ECO:0000256" key="2">
    <source>
        <dbReference type="SAM" id="Coils"/>
    </source>
</evidence>
<reference evidence="5" key="1">
    <citation type="journal article" date="2019" name="Int. J. Syst. Evol. Microbiol.">
        <title>The Global Catalogue of Microorganisms (GCM) 10K type strain sequencing project: providing services to taxonomists for standard genome sequencing and annotation.</title>
        <authorList>
            <consortium name="The Broad Institute Genomics Platform"/>
            <consortium name="The Broad Institute Genome Sequencing Center for Infectious Disease"/>
            <person name="Wu L."/>
            <person name="Ma J."/>
        </authorList>
    </citation>
    <scope>NUCLEOTIDE SEQUENCE [LARGE SCALE GENOMIC DNA]</scope>
    <source>
        <strain evidence="5">JCM 1490</strain>
    </source>
</reference>
<comment type="caution">
    <text evidence="4">The sequence shown here is derived from an EMBL/GenBank/DDBJ whole genome shotgun (WGS) entry which is preliminary data.</text>
</comment>
<feature type="region of interest" description="Disordered" evidence="3">
    <location>
        <begin position="13"/>
        <end position="32"/>
    </location>
</feature>
<evidence type="ECO:0000256" key="1">
    <source>
        <dbReference type="ARBA" id="ARBA00043985"/>
    </source>
</evidence>
<evidence type="ECO:0000313" key="5">
    <source>
        <dbReference type="Proteomes" id="UP001596455"/>
    </source>
</evidence>
<dbReference type="RefSeq" id="WP_382391112.1">
    <property type="nucleotide sequence ID" value="NZ_JBHTCQ010000001.1"/>
</dbReference>
<evidence type="ECO:0000313" key="4">
    <source>
        <dbReference type="EMBL" id="MFC7404067.1"/>
    </source>
</evidence>
<accession>A0ABW2Q675</accession>
<keyword evidence="5" id="KW-1185">Reference proteome</keyword>
<dbReference type="PANTHER" id="PTHR31088">
    <property type="entry name" value="MEMBRANE-ASSOCIATED PROTEIN VIPP1, CHLOROPLASTIC"/>
    <property type="match status" value="1"/>
</dbReference>
<dbReference type="Pfam" id="PF04012">
    <property type="entry name" value="PspA_IM30"/>
    <property type="match status" value="1"/>
</dbReference>
<keyword evidence="2" id="KW-0175">Coiled coil</keyword>
<protein>
    <submittedName>
        <fullName evidence="4">PspA/IM30 family protein</fullName>
    </submittedName>
</protein>